<dbReference type="InParanoid" id="A0A2K1X1N2"/>
<proteinExistence type="inferred from homology"/>
<keyword evidence="5" id="KW-1185">Reference proteome</keyword>
<evidence type="ECO:0000313" key="5">
    <source>
        <dbReference type="Proteomes" id="UP000006729"/>
    </source>
</evidence>
<gene>
    <name evidence="4" type="ORF">POPTR_017G010400</name>
</gene>
<organism evidence="4 5">
    <name type="scientific">Populus trichocarpa</name>
    <name type="common">Western balsam poplar</name>
    <name type="synonym">Populus balsamifera subsp. trichocarpa</name>
    <dbReference type="NCBI Taxonomy" id="3694"/>
    <lineage>
        <taxon>Eukaryota</taxon>
        <taxon>Viridiplantae</taxon>
        <taxon>Streptophyta</taxon>
        <taxon>Embryophyta</taxon>
        <taxon>Tracheophyta</taxon>
        <taxon>Spermatophyta</taxon>
        <taxon>Magnoliopsida</taxon>
        <taxon>eudicotyledons</taxon>
        <taxon>Gunneridae</taxon>
        <taxon>Pentapetalae</taxon>
        <taxon>rosids</taxon>
        <taxon>fabids</taxon>
        <taxon>Malpighiales</taxon>
        <taxon>Salicaceae</taxon>
        <taxon>Saliceae</taxon>
        <taxon>Populus</taxon>
    </lineage>
</organism>
<dbReference type="PANTHER" id="PTHR45717">
    <property type="entry name" value="OS12G0527900 PROTEIN"/>
    <property type="match status" value="1"/>
</dbReference>
<dbReference type="NCBIfam" id="TIGR00756">
    <property type="entry name" value="PPR"/>
    <property type="match status" value="1"/>
</dbReference>
<name>A0A2K1X1N2_POPTR</name>
<dbReference type="GO" id="GO:0003729">
    <property type="term" value="F:mRNA binding"/>
    <property type="evidence" value="ECO:0007669"/>
    <property type="project" value="UniProtKB-ARBA"/>
</dbReference>
<evidence type="ECO:0000256" key="3">
    <source>
        <dbReference type="PROSITE-ProRule" id="PRU00708"/>
    </source>
</evidence>
<dbReference type="EMBL" id="CM009306">
    <property type="protein sequence ID" value="PNS94678.1"/>
    <property type="molecule type" value="Genomic_DNA"/>
</dbReference>
<dbReference type="Pfam" id="PF01535">
    <property type="entry name" value="PPR"/>
    <property type="match status" value="1"/>
</dbReference>
<evidence type="ECO:0000256" key="1">
    <source>
        <dbReference type="ARBA" id="ARBA00007626"/>
    </source>
</evidence>
<dbReference type="InterPro" id="IPR002885">
    <property type="entry name" value="PPR_rpt"/>
</dbReference>
<feature type="repeat" description="PPR" evidence="3">
    <location>
        <begin position="116"/>
        <end position="150"/>
    </location>
</feature>
<evidence type="ECO:0000256" key="2">
    <source>
        <dbReference type="ARBA" id="ARBA00022737"/>
    </source>
</evidence>
<protein>
    <recommendedName>
        <fullName evidence="6">Pentacotripeptide-repeat region of PRORP domain-containing protein</fullName>
    </recommendedName>
</protein>
<dbReference type="InterPro" id="IPR011990">
    <property type="entry name" value="TPR-like_helical_dom_sf"/>
</dbReference>
<evidence type="ECO:0008006" key="6">
    <source>
        <dbReference type="Google" id="ProtNLM"/>
    </source>
</evidence>
<dbReference type="PROSITE" id="PS51375">
    <property type="entry name" value="PPR"/>
    <property type="match status" value="1"/>
</dbReference>
<evidence type="ECO:0000313" key="4">
    <source>
        <dbReference type="EMBL" id="PNS94678.1"/>
    </source>
</evidence>
<dbReference type="Proteomes" id="UP000006729">
    <property type="component" value="Chromosome 17"/>
</dbReference>
<reference evidence="4 5" key="1">
    <citation type="journal article" date="2006" name="Science">
        <title>The genome of black cottonwood, Populus trichocarpa (Torr. &amp; Gray).</title>
        <authorList>
            <person name="Tuskan G.A."/>
            <person name="Difazio S."/>
            <person name="Jansson S."/>
            <person name="Bohlmann J."/>
            <person name="Grigoriev I."/>
            <person name="Hellsten U."/>
            <person name="Putnam N."/>
            <person name="Ralph S."/>
            <person name="Rombauts S."/>
            <person name="Salamov A."/>
            <person name="Schein J."/>
            <person name="Sterck L."/>
            <person name="Aerts A."/>
            <person name="Bhalerao R.R."/>
            <person name="Bhalerao R.P."/>
            <person name="Blaudez D."/>
            <person name="Boerjan W."/>
            <person name="Brun A."/>
            <person name="Brunner A."/>
            <person name="Busov V."/>
            <person name="Campbell M."/>
            <person name="Carlson J."/>
            <person name="Chalot M."/>
            <person name="Chapman J."/>
            <person name="Chen G.L."/>
            <person name="Cooper D."/>
            <person name="Coutinho P.M."/>
            <person name="Couturier J."/>
            <person name="Covert S."/>
            <person name="Cronk Q."/>
            <person name="Cunningham R."/>
            <person name="Davis J."/>
            <person name="Degroeve S."/>
            <person name="Dejardin A."/>
            <person name="Depamphilis C."/>
            <person name="Detter J."/>
            <person name="Dirks B."/>
            <person name="Dubchak I."/>
            <person name="Duplessis S."/>
            <person name="Ehlting J."/>
            <person name="Ellis B."/>
            <person name="Gendler K."/>
            <person name="Goodstein D."/>
            <person name="Gribskov M."/>
            <person name="Grimwood J."/>
            <person name="Groover A."/>
            <person name="Gunter L."/>
            <person name="Hamberger B."/>
            <person name="Heinze B."/>
            <person name="Helariutta Y."/>
            <person name="Henrissat B."/>
            <person name="Holligan D."/>
            <person name="Holt R."/>
            <person name="Huang W."/>
            <person name="Islam-Faridi N."/>
            <person name="Jones S."/>
            <person name="Jones-Rhoades M."/>
            <person name="Jorgensen R."/>
            <person name="Joshi C."/>
            <person name="Kangasjarvi J."/>
            <person name="Karlsson J."/>
            <person name="Kelleher C."/>
            <person name="Kirkpatrick R."/>
            <person name="Kirst M."/>
            <person name="Kohler A."/>
            <person name="Kalluri U."/>
            <person name="Larimer F."/>
            <person name="Leebens-Mack J."/>
            <person name="Leple J.C."/>
            <person name="Locascio P."/>
            <person name="Lou Y."/>
            <person name="Lucas S."/>
            <person name="Martin F."/>
            <person name="Montanini B."/>
            <person name="Napoli C."/>
            <person name="Nelson D.R."/>
            <person name="Nelson C."/>
            <person name="Nieminen K."/>
            <person name="Nilsson O."/>
            <person name="Pereda V."/>
            <person name="Peter G."/>
            <person name="Philippe R."/>
            <person name="Pilate G."/>
            <person name="Poliakov A."/>
            <person name="Razumovskaya J."/>
            <person name="Richardson P."/>
            <person name="Rinaldi C."/>
            <person name="Ritland K."/>
            <person name="Rouze P."/>
            <person name="Ryaboy D."/>
            <person name="Schmutz J."/>
            <person name="Schrader J."/>
            <person name="Segerman B."/>
            <person name="Shin H."/>
            <person name="Siddiqui A."/>
            <person name="Sterky F."/>
            <person name="Terry A."/>
            <person name="Tsai C.J."/>
            <person name="Uberbacher E."/>
            <person name="Unneberg P."/>
            <person name="Vahala J."/>
            <person name="Wall K."/>
            <person name="Wessler S."/>
            <person name="Yang G."/>
            <person name="Yin T."/>
            <person name="Douglas C."/>
            <person name="Marra M."/>
            <person name="Sandberg G."/>
            <person name="Van de Peer Y."/>
            <person name="Rokhsar D."/>
        </authorList>
    </citation>
    <scope>NUCLEOTIDE SEQUENCE [LARGE SCALE GENOMIC DNA]</scope>
    <source>
        <strain evidence="5">cv. Nisqually</strain>
    </source>
</reference>
<dbReference type="PANTHER" id="PTHR45717:SF8">
    <property type="entry name" value="OS01G0301000 PROTEIN"/>
    <property type="match status" value="1"/>
</dbReference>
<comment type="similarity">
    <text evidence="1">Belongs to the PPR family. P subfamily.</text>
</comment>
<dbReference type="Gene3D" id="1.25.40.10">
    <property type="entry name" value="Tetratricopeptide repeat domain"/>
    <property type="match status" value="1"/>
</dbReference>
<dbReference type="AlphaFoldDB" id="A0A2K1X1N2"/>
<sequence length="163" mass="18675">MAKSLSRVIWTGSRAVWHLCTAAEAAAEKQKRIYRRFSELGASRGSVSKTLNEFILEGGKTRKINLTACIKELRKYGRKMNFSHVDHAVYLDLTAKTKGIAAAENYFDNLPPSVQNHVTYSTLLNCYCKELMSEKSLTLFEKMDKMKLLSTSMPFKNKYIFRF</sequence>
<accession>A0A2K1X1N2</accession>
<keyword evidence="2" id="KW-0677">Repeat</keyword>
<dbReference type="STRING" id="3694.A0A2K1X1N2"/>